<comment type="caution">
    <text evidence="1">The sequence shown here is derived from an EMBL/GenBank/DDBJ whole genome shotgun (WGS) entry which is preliminary data.</text>
</comment>
<gene>
    <name evidence="1" type="ORF">F6J89_11105</name>
</gene>
<proteinExistence type="predicted"/>
<dbReference type="SUPFAM" id="SSF56801">
    <property type="entry name" value="Acetyl-CoA synthetase-like"/>
    <property type="match status" value="1"/>
</dbReference>
<dbReference type="InterPro" id="IPR045851">
    <property type="entry name" value="AMP-bd_C_sf"/>
</dbReference>
<name>A0A6B3NB49_9CYAN</name>
<dbReference type="AlphaFoldDB" id="A0A6B3NB49"/>
<feature type="non-terminal residue" evidence="1">
    <location>
        <position position="64"/>
    </location>
</feature>
<evidence type="ECO:0000313" key="1">
    <source>
        <dbReference type="EMBL" id="NER28155.1"/>
    </source>
</evidence>
<reference evidence="1" key="1">
    <citation type="submission" date="2019-11" db="EMBL/GenBank/DDBJ databases">
        <title>Genomic insights into an expanded diversity of filamentous marine cyanobacteria reveals the extraordinary biosynthetic potential of Moorea and Okeania.</title>
        <authorList>
            <person name="Ferreira Leao T."/>
            <person name="Wang M."/>
            <person name="Moss N."/>
            <person name="Da Silva R."/>
            <person name="Sanders J."/>
            <person name="Nurk S."/>
            <person name="Gurevich A."/>
            <person name="Humphrey G."/>
            <person name="Reher R."/>
            <person name="Zhu Q."/>
            <person name="Belda-Ferre P."/>
            <person name="Glukhov E."/>
            <person name="Rex R."/>
            <person name="Dorrestein P.C."/>
            <person name="Knight R."/>
            <person name="Pevzner P."/>
            <person name="Gerwick W.H."/>
            <person name="Gerwick L."/>
        </authorList>
    </citation>
    <scope>NUCLEOTIDE SEQUENCE</scope>
    <source>
        <strain evidence="1">SIO1C4</strain>
    </source>
</reference>
<protein>
    <submittedName>
        <fullName evidence="1">Uncharacterized protein</fullName>
    </submittedName>
</protein>
<dbReference type="Gene3D" id="3.30.300.30">
    <property type="match status" value="1"/>
</dbReference>
<organism evidence="1">
    <name type="scientific">Symploca sp. SIO1C4</name>
    <dbReference type="NCBI Taxonomy" id="2607765"/>
    <lineage>
        <taxon>Bacteria</taxon>
        <taxon>Bacillati</taxon>
        <taxon>Cyanobacteriota</taxon>
        <taxon>Cyanophyceae</taxon>
        <taxon>Coleofasciculales</taxon>
        <taxon>Coleofasciculaceae</taxon>
        <taxon>Symploca</taxon>
    </lineage>
</organism>
<accession>A0A6B3NB49</accession>
<sequence>MVVTKNGENVYPDDVEIQLGTVPQVSELSILGIPDGRGGERLACAAVAEDRTPEGEELAREELT</sequence>
<dbReference type="EMBL" id="JAAHFQ010000178">
    <property type="protein sequence ID" value="NER28155.1"/>
    <property type="molecule type" value="Genomic_DNA"/>
</dbReference>